<dbReference type="EMBL" id="CBIT010000151">
    <property type="protein sequence ID" value="CDE32780.1"/>
    <property type="molecule type" value="Genomic_DNA"/>
</dbReference>
<name>R7H0C8_9BACT</name>
<dbReference type="InterPro" id="IPR025049">
    <property type="entry name" value="Mfa-like_1"/>
</dbReference>
<comment type="caution">
    <text evidence="1">The sequence shown here is derived from an EMBL/GenBank/DDBJ whole genome shotgun (WGS) entry which is preliminary data.</text>
</comment>
<dbReference type="PROSITE" id="PS51257">
    <property type="entry name" value="PROKAR_LIPOPROTEIN"/>
    <property type="match status" value="1"/>
</dbReference>
<evidence type="ECO:0000313" key="1">
    <source>
        <dbReference type="EMBL" id="CDE32780.1"/>
    </source>
</evidence>
<protein>
    <recommendedName>
        <fullName evidence="2">Fimbrillin family protein</fullName>
    </recommendedName>
</protein>
<evidence type="ECO:0008006" key="2">
    <source>
        <dbReference type="Google" id="ProtNLM"/>
    </source>
</evidence>
<dbReference type="AlphaFoldDB" id="R7H0C8"/>
<dbReference type="Pfam" id="PF13149">
    <property type="entry name" value="Mfa_like_1"/>
    <property type="match status" value="1"/>
</dbReference>
<dbReference type="STRING" id="1263103.BN741_01393"/>
<organism evidence="1">
    <name type="scientific">Leyella stercorea CAG:629</name>
    <dbReference type="NCBI Taxonomy" id="1263103"/>
    <lineage>
        <taxon>Bacteria</taxon>
        <taxon>Pseudomonadati</taxon>
        <taxon>Bacteroidota</taxon>
        <taxon>Bacteroidia</taxon>
        <taxon>Bacteroidales</taxon>
        <taxon>Prevotellaceae</taxon>
        <taxon>Leyella</taxon>
    </lineage>
</organism>
<reference evidence="1" key="1">
    <citation type="submission" date="2012-11" db="EMBL/GenBank/DDBJ databases">
        <title>Dependencies among metagenomic species, viruses, plasmids and units of genetic variation.</title>
        <authorList>
            <person name="Nielsen H.B."/>
            <person name="Almeida M."/>
            <person name="Juncker A.S."/>
            <person name="Rasmussen S."/>
            <person name="Li J."/>
            <person name="Sunagawa S."/>
            <person name="Plichta D."/>
            <person name="Gautier L."/>
            <person name="Le Chatelier E."/>
            <person name="Peletier E."/>
            <person name="Bonde I."/>
            <person name="Nielsen T."/>
            <person name="Manichanh C."/>
            <person name="Arumugam M."/>
            <person name="Batto J."/>
            <person name="Santos M.B.Q.D."/>
            <person name="Blom N."/>
            <person name="Borruel N."/>
            <person name="Burgdorf K.S."/>
            <person name="Boumezbeur F."/>
            <person name="Casellas F."/>
            <person name="Dore J."/>
            <person name="Guarner F."/>
            <person name="Hansen T."/>
            <person name="Hildebrand F."/>
            <person name="Kaas R.S."/>
            <person name="Kennedy S."/>
            <person name="Kristiansen K."/>
            <person name="Kultima J.R."/>
            <person name="Leonard P."/>
            <person name="Levenez F."/>
            <person name="Lund O."/>
            <person name="Moumen B."/>
            <person name="Le Paslier D."/>
            <person name="Pons N."/>
            <person name="Pedersen O."/>
            <person name="Prifti E."/>
            <person name="Qin J."/>
            <person name="Raes J."/>
            <person name="Tap J."/>
            <person name="Tims S."/>
            <person name="Ussery D.W."/>
            <person name="Yamada T."/>
            <person name="MetaHit consortium"/>
            <person name="Renault P."/>
            <person name="Sicheritz-Ponten T."/>
            <person name="Bork P."/>
            <person name="Wang J."/>
            <person name="Brunak S."/>
            <person name="Ehrlich S.D."/>
        </authorList>
    </citation>
    <scope>NUCLEOTIDE SEQUENCE [LARGE SCALE GENOMIC DNA]</scope>
</reference>
<sequence length="458" mass="50402">MNKHIFLMGMAAAMFMTSCTNEDDLAGGSNNQRLNSDVPIVLSAGQQANKTRAALGNVGADGRYDGTFDTPADKNLGFFCLATGKIAAKQEITWQEGIDNPNFLWLKNIQAKAVTTDDADLGRRVTNLTLFDENGGTTQTNHYYPMGSLYSYTFYGYYPYSANVEHNGNKYSVKVTGLDGTTDLIWGKSFVKPDDPDKADAYSAKYLRDKKKSVEANGGTWDDKAHKENRPKLTFVHKLMKFNIILKKGSGENTRVAKLGIKSAKLLNVADAGTLTIADLNNRLDALTDDVKGKEGEFVVDWTTAKDHNTEATAFKLKDKDGNTIGIPTNGPYLGDNVSVTVGDGFLLPVPTRMTGTNADGSTKYEDNGYIGTDAAELANKGIFRLRVEYYLEDAPDKVYKAAQYEIKPVFKKADGTGVDEPWQAGYEYDIVISVSDPEEILTHGYLTPWEKRVIELE</sequence>
<proteinExistence type="predicted"/>
<dbReference type="RefSeq" id="WP_022430552.1">
    <property type="nucleotide sequence ID" value="NZ_FR899271.1"/>
</dbReference>
<accession>R7H0C8</accession>
<gene>
    <name evidence="1" type="ORF">BN741_01393</name>
</gene>
<dbReference type="Proteomes" id="UP000018072">
    <property type="component" value="Unassembled WGS sequence"/>
</dbReference>